<keyword evidence="1" id="KW-1133">Transmembrane helix</keyword>
<evidence type="ECO:0000313" key="2">
    <source>
        <dbReference type="EMBL" id="AMC94680.1"/>
    </source>
</evidence>
<proteinExistence type="predicted"/>
<keyword evidence="1" id="KW-0812">Transmembrane</keyword>
<dbReference type="KEGG" id="erl:AOC36_11395"/>
<accession>A0A120JU22</accession>
<gene>
    <name evidence="2" type="ORF">AOC36_11395</name>
</gene>
<organism evidence="2 3">
    <name type="scientific">Erysipelothrix larvae</name>
    <dbReference type="NCBI Taxonomy" id="1514105"/>
    <lineage>
        <taxon>Bacteria</taxon>
        <taxon>Bacillati</taxon>
        <taxon>Bacillota</taxon>
        <taxon>Erysipelotrichia</taxon>
        <taxon>Erysipelotrichales</taxon>
        <taxon>Erysipelotrichaceae</taxon>
        <taxon>Erysipelothrix</taxon>
    </lineage>
</organism>
<protein>
    <submittedName>
        <fullName evidence="2">Uncharacterized protein</fullName>
    </submittedName>
</protein>
<dbReference type="Proteomes" id="UP000063781">
    <property type="component" value="Chromosome"/>
</dbReference>
<evidence type="ECO:0000256" key="1">
    <source>
        <dbReference type="SAM" id="Phobius"/>
    </source>
</evidence>
<keyword evidence="3" id="KW-1185">Reference proteome</keyword>
<reference evidence="2 3" key="1">
    <citation type="submission" date="2015-10" db="EMBL/GenBank/DDBJ databases">
        <title>Erysipelothrix larvae sp. LV19 isolated from the larval gut of the rhinoceros beetle, Trypoxylus dichotomus.</title>
        <authorList>
            <person name="Lim S."/>
            <person name="Kim B.-C."/>
        </authorList>
    </citation>
    <scope>NUCLEOTIDE SEQUENCE [LARGE SCALE GENOMIC DNA]</scope>
    <source>
        <strain evidence="2 3">LV19</strain>
    </source>
</reference>
<feature type="transmembrane region" description="Helical" evidence="1">
    <location>
        <begin position="92"/>
        <end position="114"/>
    </location>
</feature>
<dbReference type="EMBL" id="CP013213">
    <property type="protein sequence ID" value="AMC94680.1"/>
    <property type="molecule type" value="Genomic_DNA"/>
</dbReference>
<evidence type="ECO:0000313" key="3">
    <source>
        <dbReference type="Proteomes" id="UP000063781"/>
    </source>
</evidence>
<dbReference type="OrthoDB" id="2599257at2"/>
<keyword evidence="1" id="KW-0472">Membrane</keyword>
<name>A0A120JU22_9FIRM</name>
<dbReference type="STRING" id="1514105.AOC36_11395"/>
<feature type="transmembrane region" description="Helical" evidence="1">
    <location>
        <begin position="120"/>
        <end position="139"/>
    </location>
</feature>
<dbReference type="AlphaFoldDB" id="A0A120JU22"/>
<sequence>MNEEKNFVGYEYQDVTVKNAYVNLYVDSYENFGWEFEDKKSATHNVGSTTLVFKRDRKIRNKAELTRLQRQFDSLVEQVDHLETKKVFKASAIAYILGVIGCGFMAASVMVMSFLSNTMLMIILAIPGVILWIIPYLVFRHIKNQSTLEVTPMIDEKYDEIYDVSMRANSLLSV</sequence>